<evidence type="ECO:0000256" key="1">
    <source>
        <dbReference type="ARBA" id="ARBA00001947"/>
    </source>
</evidence>
<dbReference type="WBParaSite" id="HPBE_0002132901-mRNA-1">
    <property type="protein sequence ID" value="HPBE_0002132901-mRNA-1"/>
    <property type="gene ID" value="HPBE_0002132901"/>
</dbReference>
<keyword evidence="2" id="KW-0479">Metal-binding</keyword>
<feature type="domain" description="Amidohydrolase-related" evidence="5">
    <location>
        <begin position="57"/>
        <end position="424"/>
    </location>
</feature>
<evidence type="ECO:0000259" key="5">
    <source>
        <dbReference type="Pfam" id="PF01979"/>
    </source>
</evidence>
<dbReference type="InterPro" id="IPR051607">
    <property type="entry name" value="Metallo-dep_hydrolases"/>
</dbReference>
<comment type="cofactor">
    <cofactor evidence="1">
        <name>Zn(2+)</name>
        <dbReference type="ChEBI" id="CHEBI:29105"/>
    </cofactor>
</comment>
<dbReference type="InterPro" id="IPR011059">
    <property type="entry name" value="Metal-dep_hydrolase_composite"/>
</dbReference>
<evidence type="ECO:0000256" key="2">
    <source>
        <dbReference type="ARBA" id="ARBA00022723"/>
    </source>
</evidence>
<reference evidence="8" key="2">
    <citation type="submission" date="2019-09" db="UniProtKB">
        <authorList>
            <consortium name="WormBaseParasite"/>
        </authorList>
    </citation>
    <scope>IDENTIFICATION</scope>
</reference>
<sequence>METSSACSYRGKTLLPRYVWLDGKLEENVPIAIDSEGVIAEIGGVLPYDVIRLEHEVVLPGFVNAHSHAFHRHLRGRSEIGGRAADTFWKWRDNMYALVDGITTERLYEYCFRTFREMLEAGITTVGEFHYVHHGSGKFDLDAAVLRAAEDAGIRITLIQTFYEFAGFDQPPLHPVQERFVSSYQDFIDNLNELLKLTSPTVSIAVAAHSARAVSFNNIKKLYEFAVKKGLAFHIHLEEQPKEIEDCAQFLGERKSPSDVLLENLDIGPLFSAVHATYTPLPNMQQLTQLGANVVICPCTEGYLGDGIPHVIENQYISFGTDCNNRISFLEEMRWACYSQQMRHNSRSVAGLSAARLLYHAAAGGARSLALGNVVGSIEIGHQLDFVSFDLRSPVLSGLNSETLIDGIVFSCGNKEISRVVVSGMVRFSH</sequence>
<dbReference type="Gene3D" id="2.30.40.10">
    <property type="entry name" value="Urease, subunit C, domain 1"/>
    <property type="match status" value="1"/>
</dbReference>
<dbReference type="InterPro" id="IPR006680">
    <property type="entry name" value="Amidohydro-rel"/>
</dbReference>
<proteinExistence type="predicted"/>
<evidence type="ECO:0000313" key="8">
    <source>
        <dbReference type="WBParaSite" id="HPBE_0002132901-mRNA-1"/>
    </source>
</evidence>
<reference evidence="6 7" key="1">
    <citation type="submission" date="2018-11" db="EMBL/GenBank/DDBJ databases">
        <authorList>
            <consortium name="Pathogen Informatics"/>
        </authorList>
    </citation>
    <scope>NUCLEOTIDE SEQUENCE [LARGE SCALE GENOMIC DNA]</scope>
</reference>
<dbReference type="Pfam" id="PF01979">
    <property type="entry name" value="Amidohydro_1"/>
    <property type="match status" value="1"/>
</dbReference>
<gene>
    <name evidence="6" type="ORF">HPBE_LOCUS21328</name>
</gene>
<evidence type="ECO:0000256" key="3">
    <source>
        <dbReference type="ARBA" id="ARBA00022801"/>
    </source>
</evidence>
<dbReference type="SUPFAM" id="SSF51556">
    <property type="entry name" value="Metallo-dependent hydrolases"/>
    <property type="match status" value="1"/>
</dbReference>
<dbReference type="InterPro" id="IPR032466">
    <property type="entry name" value="Metal_Hydrolase"/>
</dbReference>
<dbReference type="GO" id="GO:0046872">
    <property type="term" value="F:metal ion binding"/>
    <property type="evidence" value="ECO:0007669"/>
    <property type="project" value="UniProtKB-KW"/>
</dbReference>
<keyword evidence="4" id="KW-0862">Zinc</keyword>
<accession>A0A3P8BTI5</accession>
<dbReference type="EMBL" id="UZAH01032902">
    <property type="protein sequence ID" value="VDP24551.1"/>
    <property type="molecule type" value="Genomic_DNA"/>
</dbReference>
<dbReference type="SUPFAM" id="SSF51338">
    <property type="entry name" value="Composite domain of metallo-dependent hydrolases"/>
    <property type="match status" value="1"/>
</dbReference>
<evidence type="ECO:0000313" key="6">
    <source>
        <dbReference type="EMBL" id="VDP24551.1"/>
    </source>
</evidence>
<dbReference type="GO" id="GO:0005829">
    <property type="term" value="C:cytosol"/>
    <property type="evidence" value="ECO:0007669"/>
    <property type="project" value="TreeGrafter"/>
</dbReference>
<protein>
    <submittedName>
        <fullName evidence="8">Amidohydro-rel domain-containing protein</fullName>
    </submittedName>
</protein>
<organism evidence="6">
    <name type="scientific">Heligmosomoides polygyrus</name>
    <name type="common">Parasitic roundworm</name>
    <dbReference type="NCBI Taxonomy" id="6339"/>
    <lineage>
        <taxon>Eukaryota</taxon>
        <taxon>Metazoa</taxon>
        <taxon>Ecdysozoa</taxon>
        <taxon>Nematoda</taxon>
        <taxon>Chromadorea</taxon>
        <taxon>Rhabditida</taxon>
        <taxon>Rhabditina</taxon>
        <taxon>Rhabditomorpha</taxon>
        <taxon>Strongyloidea</taxon>
        <taxon>Heligmosomidae</taxon>
        <taxon>Heligmosomoides</taxon>
    </lineage>
</organism>
<dbReference type="PANTHER" id="PTHR11271:SF48">
    <property type="entry name" value="AMIDOHYDROLASE-RELATED DOMAIN-CONTAINING PROTEIN"/>
    <property type="match status" value="1"/>
</dbReference>
<keyword evidence="3" id="KW-0378">Hydrolase</keyword>
<evidence type="ECO:0000256" key="4">
    <source>
        <dbReference type="ARBA" id="ARBA00022833"/>
    </source>
</evidence>
<dbReference type="Gene3D" id="3.20.20.140">
    <property type="entry name" value="Metal-dependent hydrolases"/>
    <property type="match status" value="1"/>
</dbReference>
<name>A0A3P8BTI5_HELPZ</name>
<dbReference type="AlphaFoldDB" id="A0A3P8BTI5"/>
<dbReference type="PANTHER" id="PTHR11271">
    <property type="entry name" value="GUANINE DEAMINASE"/>
    <property type="match status" value="1"/>
</dbReference>
<evidence type="ECO:0000313" key="7">
    <source>
        <dbReference type="Proteomes" id="UP000050761"/>
    </source>
</evidence>
<keyword evidence="7" id="KW-1185">Reference proteome</keyword>
<dbReference type="Proteomes" id="UP000050761">
    <property type="component" value="Unassembled WGS sequence"/>
</dbReference>
<dbReference type="OrthoDB" id="194468at2759"/>
<dbReference type="GO" id="GO:0019239">
    <property type="term" value="F:deaminase activity"/>
    <property type="evidence" value="ECO:0007669"/>
    <property type="project" value="TreeGrafter"/>
</dbReference>